<dbReference type="HOGENOM" id="CLU_158484_10_1_5"/>
<dbReference type="Proteomes" id="UP000018149">
    <property type="component" value="Chromosome I"/>
</dbReference>
<reference evidence="3 4" key="1">
    <citation type="submission" date="2015-01" db="EMBL/GenBank/DDBJ databases">
        <title>Draft genome sequence of Rickettsia monacensis strain IrR/Munich.</title>
        <authorList>
            <person name="Felsheim R.F."/>
            <person name="Johnson S.L."/>
            <person name="Kurtti T.J."/>
            <person name="Munderloh U.G."/>
        </authorList>
    </citation>
    <scope>NUCLEOTIDE SEQUENCE [LARGE SCALE GENOMIC DNA]</scope>
    <source>
        <strain evidence="3 4">IrR/Munich</strain>
    </source>
</reference>
<dbReference type="InterPro" id="IPR037914">
    <property type="entry name" value="SpoVT-AbrB_sf"/>
</dbReference>
<accession>A0A0B7J2V6</accession>
<keyword evidence="4" id="KW-1185">Reference proteome</keyword>
<name>A0A0B7J2V6_9RICK</name>
<evidence type="ECO:0000313" key="3">
    <source>
        <dbReference type="EMBL" id="CEO17275.1"/>
    </source>
</evidence>
<evidence type="ECO:0000259" key="2">
    <source>
        <dbReference type="PROSITE" id="PS51740"/>
    </source>
</evidence>
<organism evidence="3 4">
    <name type="scientific">Rickettsia monacensis</name>
    <dbReference type="NCBI Taxonomy" id="109232"/>
    <lineage>
        <taxon>Bacteria</taxon>
        <taxon>Pseudomonadati</taxon>
        <taxon>Pseudomonadota</taxon>
        <taxon>Alphaproteobacteria</taxon>
        <taxon>Rickettsiales</taxon>
        <taxon>Rickettsiaceae</taxon>
        <taxon>Rickettsieae</taxon>
        <taxon>Rickettsia</taxon>
        <taxon>spotted fever group</taxon>
    </lineage>
</organism>
<dbReference type="STRING" id="109232.RMONA_04450"/>
<dbReference type="KEGG" id="rmc:RMONA_04450"/>
<dbReference type="Gene3D" id="2.10.260.10">
    <property type="match status" value="1"/>
</dbReference>
<dbReference type="InterPro" id="IPR007159">
    <property type="entry name" value="SpoVT-AbrB_dom"/>
</dbReference>
<dbReference type="NCBIfam" id="TIGR01439">
    <property type="entry name" value="lp_hng_hel_AbrB"/>
    <property type="match status" value="1"/>
</dbReference>
<dbReference type="SUPFAM" id="SSF89447">
    <property type="entry name" value="AbrB/MazE/MraZ-like"/>
    <property type="match status" value="1"/>
</dbReference>
<protein>
    <recommendedName>
        <fullName evidence="2">SpoVT-AbrB domain-containing protein</fullName>
    </recommendedName>
</protein>
<proteinExistence type="predicted"/>
<sequence>MQTMRTKLGEGGRIVIPASFRQNLHLLPGDDIVLHMKKNIIYITTPNQALAELQAMVKNYTDSTGERISLVDELIKSRRLEARHE</sequence>
<dbReference type="AlphaFoldDB" id="A0A0B7J2V6"/>
<dbReference type="EMBL" id="LN794217">
    <property type="protein sequence ID" value="CEO17275.1"/>
    <property type="molecule type" value="Genomic_DNA"/>
</dbReference>
<gene>
    <name evidence="3" type="ORF">RMONA_04450</name>
</gene>
<dbReference type="PROSITE" id="PS51740">
    <property type="entry name" value="SPOVT_ABRB"/>
    <property type="match status" value="1"/>
</dbReference>
<keyword evidence="1" id="KW-0238">DNA-binding</keyword>
<evidence type="ECO:0000256" key="1">
    <source>
        <dbReference type="PROSITE-ProRule" id="PRU01076"/>
    </source>
</evidence>
<dbReference type="SMART" id="SM00966">
    <property type="entry name" value="SpoVT_AbrB"/>
    <property type="match status" value="1"/>
</dbReference>
<dbReference type="GO" id="GO:0003677">
    <property type="term" value="F:DNA binding"/>
    <property type="evidence" value="ECO:0007669"/>
    <property type="project" value="UniProtKB-UniRule"/>
</dbReference>
<evidence type="ECO:0000313" key="4">
    <source>
        <dbReference type="Proteomes" id="UP000018149"/>
    </source>
</evidence>
<feature type="domain" description="SpoVT-AbrB" evidence="2">
    <location>
        <begin position="3"/>
        <end position="48"/>
    </location>
</feature>